<feature type="compositionally biased region" description="Low complexity" evidence="1">
    <location>
        <begin position="63"/>
        <end position="138"/>
    </location>
</feature>
<dbReference type="OrthoDB" id="9827531at2"/>
<evidence type="ECO:0000256" key="2">
    <source>
        <dbReference type="SAM" id="Phobius"/>
    </source>
</evidence>
<reference evidence="3 4" key="1">
    <citation type="submission" date="2019-07" db="EMBL/GenBank/DDBJ databases">
        <title>Whole genome shotgun sequence of Pseudonocardia sulfidoxydans NBRC 16205.</title>
        <authorList>
            <person name="Hosoyama A."/>
            <person name="Uohara A."/>
            <person name="Ohji S."/>
            <person name="Ichikawa N."/>
        </authorList>
    </citation>
    <scope>NUCLEOTIDE SEQUENCE [LARGE SCALE GENOMIC DNA]</scope>
    <source>
        <strain evidence="3 4">NBRC 16205</strain>
    </source>
</reference>
<evidence type="ECO:0000313" key="3">
    <source>
        <dbReference type="EMBL" id="GEL22147.1"/>
    </source>
</evidence>
<keyword evidence="2" id="KW-0472">Membrane</keyword>
<gene>
    <name evidence="3" type="ORF">PSU4_11010</name>
</gene>
<name>A0A511DC63_9PSEU</name>
<evidence type="ECO:0000256" key="1">
    <source>
        <dbReference type="SAM" id="MobiDB-lite"/>
    </source>
</evidence>
<dbReference type="EMBL" id="BJVJ01000006">
    <property type="protein sequence ID" value="GEL22147.1"/>
    <property type="molecule type" value="Genomic_DNA"/>
</dbReference>
<feature type="region of interest" description="Disordered" evidence="1">
    <location>
        <begin position="1"/>
        <end position="139"/>
    </location>
</feature>
<feature type="compositionally biased region" description="Basic and acidic residues" evidence="1">
    <location>
        <begin position="1"/>
        <end position="12"/>
    </location>
</feature>
<comment type="caution">
    <text evidence="3">The sequence shown here is derived from an EMBL/GenBank/DDBJ whole genome shotgun (WGS) entry which is preliminary data.</text>
</comment>
<accession>A0A511DC63</accession>
<keyword evidence="2" id="KW-0812">Transmembrane</keyword>
<keyword evidence="4" id="KW-1185">Reference proteome</keyword>
<keyword evidence="2" id="KW-1133">Transmembrane helix</keyword>
<sequence>MSTPPDRGEDKPTGYLPGSYQRQRDQQGADPGVDMQKDRVDDDRPAPGPTYEGGRHAAGGGDQQQYGQQQYGGDQQYGGQPQPQYGQPQYGQQYPPQQQYGQQPDYGQQYGQQPQFGQPQYGQQYPPQQQYGGQQPGYNVYNPYADAGPGFGGEPAQDVKRPVSVVIGMILLVISALPYLAGGVIVALASNRVTSALSTDDLARLQQAGINLAQIAMVVGVVFIVFALIHIALSVAAFLGKNGGRVSITALVVLYALIVIGGIAVLFLTAGNQNVSLSISSDPVSLLIGFGPIVLAIIGVILLYVGTASAWYRSRRK</sequence>
<proteinExistence type="predicted"/>
<feature type="compositionally biased region" description="Basic and acidic residues" evidence="1">
    <location>
        <begin position="35"/>
        <end position="45"/>
    </location>
</feature>
<feature type="transmembrane region" description="Helical" evidence="2">
    <location>
        <begin position="246"/>
        <end position="268"/>
    </location>
</feature>
<dbReference type="Proteomes" id="UP000321685">
    <property type="component" value="Unassembled WGS sequence"/>
</dbReference>
<protein>
    <submittedName>
        <fullName evidence="3">Uncharacterized protein</fullName>
    </submittedName>
</protein>
<dbReference type="AlphaFoldDB" id="A0A511DC63"/>
<dbReference type="RefSeq" id="WP_147103014.1">
    <property type="nucleotide sequence ID" value="NZ_BJVJ01000006.1"/>
</dbReference>
<evidence type="ECO:0000313" key="4">
    <source>
        <dbReference type="Proteomes" id="UP000321685"/>
    </source>
</evidence>
<feature type="transmembrane region" description="Helical" evidence="2">
    <location>
        <begin position="210"/>
        <end position="239"/>
    </location>
</feature>
<feature type="transmembrane region" description="Helical" evidence="2">
    <location>
        <begin position="288"/>
        <end position="312"/>
    </location>
</feature>
<organism evidence="3 4">
    <name type="scientific">Pseudonocardia sulfidoxydans NBRC 16205</name>
    <dbReference type="NCBI Taxonomy" id="1223511"/>
    <lineage>
        <taxon>Bacteria</taxon>
        <taxon>Bacillati</taxon>
        <taxon>Actinomycetota</taxon>
        <taxon>Actinomycetes</taxon>
        <taxon>Pseudonocardiales</taxon>
        <taxon>Pseudonocardiaceae</taxon>
        <taxon>Pseudonocardia</taxon>
    </lineage>
</organism>
<feature type="transmembrane region" description="Helical" evidence="2">
    <location>
        <begin position="165"/>
        <end position="190"/>
    </location>
</feature>